<dbReference type="RefSeq" id="WP_124155615.1">
    <property type="nucleotide sequence ID" value="NZ_CAWOLW010000254.1"/>
</dbReference>
<comment type="caution">
    <text evidence="1">The sequence shown here is derived from an EMBL/GenBank/DDBJ whole genome shotgun (WGS) entry which is preliminary data.</text>
</comment>
<accession>A0A3N6P8A4</accession>
<protein>
    <submittedName>
        <fullName evidence="1">Uncharacterized protein</fullName>
    </submittedName>
</protein>
<dbReference type="Proteomes" id="UP000269154">
    <property type="component" value="Unassembled WGS sequence"/>
</dbReference>
<name>A0A3N6P8A4_9CYAN</name>
<evidence type="ECO:0000313" key="1">
    <source>
        <dbReference type="EMBL" id="RQH24194.1"/>
    </source>
</evidence>
<evidence type="ECO:0000313" key="2">
    <source>
        <dbReference type="Proteomes" id="UP000269154"/>
    </source>
</evidence>
<keyword evidence="2" id="KW-1185">Reference proteome</keyword>
<reference evidence="1 2" key="1">
    <citation type="journal article" date="2018" name="ACS Chem. Biol.">
        <title>Ketoreductase domain dysfunction expands chemodiversity: malyngamide biosynthesis in the cyanobacterium Okeania hirsuta.</title>
        <authorList>
            <person name="Moss N.A."/>
            <person name="Leao T."/>
            <person name="Rankin M."/>
            <person name="McCullough T.M."/>
            <person name="Qu P."/>
            <person name="Korobeynikov A."/>
            <person name="Smith J.L."/>
            <person name="Gerwick L."/>
            <person name="Gerwick W.H."/>
        </authorList>
    </citation>
    <scope>NUCLEOTIDE SEQUENCE [LARGE SCALE GENOMIC DNA]</scope>
    <source>
        <strain evidence="1 2">PAB10Feb10-1</strain>
    </source>
</reference>
<organism evidence="1 2">
    <name type="scientific">Okeania hirsuta</name>
    <dbReference type="NCBI Taxonomy" id="1458930"/>
    <lineage>
        <taxon>Bacteria</taxon>
        <taxon>Bacillati</taxon>
        <taxon>Cyanobacteriota</taxon>
        <taxon>Cyanophyceae</taxon>
        <taxon>Oscillatoriophycideae</taxon>
        <taxon>Oscillatoriales</taxon>
        <taxon>Microcoleaceae</taxon>
        <taxon>Okeania</taxon>
    </lineage>
</organism>
<dbReference type="EMBL" id="RCBY01000327">
    <property type="protein sequence ID" value="RQH24194.1"/>
    <property type="molecule type" value="Genomic_DNA"/>
</dbReference>
<proteinExistence type="predicted"/>
<gene>
    <name evidence="1" type="ORF">D5R40_30045</name>
</gene>
<sequence>MQEAGRTSGSEIVWKVSWGKEPPFWFTLSFTKGASLWQEDKGKAQVFNWSKGSLKGMKVLLVEDNRVNVMVGEKIPEEMGH</sequence>
<dbReference type="AlphaFoldDB" id="A0A3N6P8A4"/>